<accession>A8PTT4</accession>
<dbReference type="InterPro" id="IPR022644">
    <property type="entry name" value="De-COase2_N"/>
</dbReference>
<dbReference type="OrthoDB" id="5034579at2759"/>
<dbReference type="PANTHER" id="PTHR11482:SF6">
    <property type="entry name" value="ORNITHINE DECARBOXYLASE 1-RELATED"/>
    <property type="match status" value="1"/>
</dbReference>
<dbReference type="FunCoup" id="A8PTT4">
    <property type="interactions" value="195"/>
</dbReference>
<dbReference type="InParanoid" id="A8PTT4"/>
<dbReference type="InterPro" id="IPR002433">
    <property type="entry name" value="Orn_de-COase"/>
</dbReference>
<feature type="modified residue" description="N6-(pyridoxal phosphate)lysine" evidence="9">
    <location>
        <position position="95"/>
    </location>
</feature>
<dbReference type="GO" id="GO:0005737">
    <property type="term" value="C:cytoplasm"/>
    <property type="evidence" value="ECO:0007669"/>
    <property type="project" value="TreeGrafter"/>
</dbReference>
<proteinExistence type="inferred from homology"/>
<dbReference type="PRINTS" id="PR01179">
    <property type="entry name" value="ODADCRBXLASE"/>
</dbReference>
<dbReference type="CDD" id="cd00622">
    <property type="entry name" value="PLPDE_III_ODC"/>
    <property type="match status" value="1"/>
</dbReference>
<evidence type="ECO:0000313" key="14">
    <source>
        <dbReference type="EMBL" id="EDP45486.1"/>
    </source>
</evidence>
<dbReference type="Proteomes" id="UP000008837">
    <property type="component" value="Unassembled WGS sequence"/>
</dbReference>
<keyword evidence="4" id="KW-0456">Lyase</keyword>
<name>A8PTT4_MALGO</name>
<dbReference type="GeneID" id="5857006"/>
<sequence length="493" mass="55061">MFVSQMLNDARSLTPPPDNVEELVAQPISKTTLGMPLYRGSTAQQFKAVLDKIDVDECDADGENAFYVADLATIYRQYVRWRRELPRIIPFYAVKCNPEPIVLHLLAALGLGFDCASNGEIQTILDMGVSPSRIIYANPCKASSFVRRAAAQNICLTTFDNVDELYKMKRFHPESKLVVRILTDDSKSVCQLGIKFGAPLADVPRLLSKARELDLDVVGVSFHVGSGCFDPEAYRDALYRSRQAFDMGREYGYTFDLLDIGGGFEHHNFEAIAKVVRSALDDYFPDEAFAPGGSRMTERPKGLRVIAEPGRYFVYRAFSLATNIIARRQSEEDNSDAVRQDGQGGADDGRPKAMYYQNDGTYGAFNCILFDHQQVHPKVLSMQRDFVYERESSVPELAQDQWRPCSVWGPTCDSMDCIMRQTRLPRALDVGDWLVYENMGAYTLCASSTFNGLARAQVRYTIGCDAMEQDGAPFTVISLLESNGVVSELDVVS</sequence>
<evidence type="ECO:0000259" key="13">
    <source>
        <dbReference type="Pfam" id="PF02784"/>
    </source>
</evidence>
<evidence type="ECO:0000256" key="3">
    <source>
        <dbReference type="ARBA" id="ARBA00022898"/>
    </source>
</evidence>
<evidence type="ECO:0000256" key="1">
    <source>
        <dbReference type="ARBA" id="ARBA00001933"/>
    </source>
</evidence>
<evidence type="ECO:0000256" key="10">
    <source>
        <dbReference type="RuleBase" id="RU003737"/>
    </source>
</evidence>
<dbReference type="OMA" id="SFFVCDL"/>
<comment type="cofactor">
    <cofactor evidence="1 9">
        <name>pyridoxal 5'-phosphate</name>
        <dbReference type="ChEBI" id="CHEBI:597326"/>
    </cofactor>
</comment>
<dbReference type="VEuPathDB" id="FungiDB:MGL_0475"/>
<dbReference type="Gene3D" id="2.40.37.10">
    <property type="entry name" value="Lyase, Ornithine Decarboxylase, Chain A, domain 1"/>
    <property type="match status" value="1"/>
</dbReference>
<organism evidence="14 15">
    <name type="scientific">Malassezia globosa (strain ATCC MYA-4612 / CBS 7966)</name>
    <name type="common">Dandruff-associated fungus</name>
    <dbReference type="NCBI Taxonomy" id="425265"/>
    <lineage>
        <taxon>Eukaryota</taxon>
        <taxon>Fungi</taxon>
        <taxon>Dikarya</taxon>
        <taxon>Basidiomycota</taxon>
        <taxon>Ustilaginomycotina</taxon>
        <taxon>Malasseziomycetes</taxon>
        <taxon>Malasseziales</taxon>
        <taxon>Malasseziaceae</taxon>
        <taxon>Malassezia</taxon>
    </lineage>
</organism>
<dbReference type="InterPro" id="IPR022653">
    <property type="entry name" value="De-COase2_pyr-phos_BS"/>
</dbReference>
<evidence type="ECO:0000256" key="5">
    <source>
        <dbReference type="ARBA" id="ARBA00034115"/>
    </source>
</evidence>
<dbReference type="Pfam" id="PF00278">
    <property type="entry name" value="Orn_DAP_Arg_deC"/>
    <property type="match status" value="1"/>
</dbReference>
<keyword evidence="3 9" id="KW-0663">Pyridoxal phosphate</keyword>
<keyword evidence="15" id="KW-1185">Reference proteome</keyword>
<dbReference type="SUPFAM" id="SSF51419">
    <property type="entry name" value="PLP-binding barrel"/>
    <property type="match status" value="1"/>
</dbReference>
<reference evidence="14 15" key="1">
    <citation type="journal article" date="2007" name="Proc. Natl. Acad. Sci. U.S.A.">
        <title>Dandruff-associated Malassezia genomes reveal convergent and divergent virulence traits shared with plant and human fungal pathogens.</title>
        <authorList>
            <person name="Xu J."/>
            <person name="Saunders C.W."/>
            <person name="Hu P."/>
            <person name="Grant R.A."/>
            <person name="Boekhout T."/>
            <person name="Kuramae E.E."/>
            <person name="Kronstad J.W."/>
            <person name="Deangelis Y.M."/>
            <person name="Reeder N.L."/>
            <person name="Johnstone K.R."/>
            <person name="Leland M."/>
            <person name="Fieno A.M."/>
            <person name="Begley W.M."/>
            <person name="Sun Y."/>
            <person name="Lacey M.P."/>
            <person name="Chaudhary T."/>
            <person name="Keough T."/>
            <person name="Chu L."/>
            <person name="Sears R."/>
            <person name="Yuan B."/>
            <person name="Dawson T.L.Jr."/>
        </authorList>
    </citation>
    <scope>NUCLEOTIDE SEQUENCE [LARGE SCALE GENOMIC DNA]</scope>
    <source>
        <strain evidence="15">ATCC MYA-4612 / CBS 7966</strain>
    </source>
</reference>
<dbReference type="GO" id="GO:0033387">
    <property type="term" value="P:putrescine biosynthetic process from arginine, via ornithine"/>
    <property type="evidence" value="ECO:0007669"/>
    <property type="project" value="TreeGrafter"/>
</dbReference>
<dbReference type="EMBL" id="AAYY01000001">
    <property type="protein sequence ID" value="EDP45486.1"/>
    <property type="molecule type" value="Genomic_DNA"/>
</dbReference>
<dbReference type="STRING" id="425265.A8PTT4"/>
<feature type="region of interest" description="Disordered" evidence="11">
    <location>
        <begin position="329"/>
        <end position="351"/>
    </location>
</feature>
<feature type="domain" description="Orn/DAP/Arg decarboxylase 2 N-terminal" evidence="13">
    <location>
        <begin position="71"/>
        <end position="314"/>
    </location>
</feature>
<dbReference type="KEGG" id="mgl:MGL_0475"/>
<evidence type="ECO:0000256" key="6">
    <source>
        <dbReference type="ARBA" id="ARBA00034138"/>
    </source>
</evidence>
<gene>
    <name evidence="14" type="ORF">MGL_0475</name>
</gene>
<dbReference type="EC" id="4.1.1.17" evidence="6"/>
<feature type="active site" description="Proton donor" evidence="9">
    <location>
        <position position="412"/>
    </location>
</feature>
<evidence type="ECO:0000256" key="11">
    <source>
        <dbReference type="SAM" id="MobiDB-lite"/>
    </source>
</evidence>
<comment type="similarity">
    <text evidence="2 10">Belongs to the Orn/Lys/Arg decarboxylase class-II family.</text>
</comment>
<dbReference type="InterPro" id="IPR009006">
    <property type="entry name" value="Ala_racemase/Decarboxylase_C"/>
</dbReference>
<feature type="compositionally biased region" description="Basic and acidic residues" evidence="11">
    <location>
        <begin position="329"/>
        <end position="339"/>
    </location>
</feature>
<dbReference type="GO" id="GO:0004586">
    <property type="term" value="F:ornithine decarboxylase activity"/>
    <property type="evidence" value="ECO:0007669"/>
    <property type="project" value="UniProtKB-EC"/>
</dbReference>
<comment type="subunit">
    <text evidence="7">Homodimer. Only the dimer is catalytically active, as the active sites are constructed of residues from both monomers.</text>
</comment>
<evidence type="ECO:0000256" key="8">
    <source>
        <dbReference type="ARBA" id="ARBA00049127"/>
    </source>
</evidence>
<dbReference type="PANTHER" id="PTHR11482">
    <property type="entry name" value="ARGININE/DIAMINOPIMELATE/ORNITHINE DECARBOXYLASE"/>
    <property type="match status" value="1"/>
</dbReference>
<comment type="pathway">
    <text evidence="5">Amine and polyamine biosynthesis; putrescine biosynthesis via L-ornithine pathway; putrescine from L-ornithine: step 1/1.</text>
</comment>
<dbReference type="SUPFAM" id="SSF50621">
    <property type="entry name" value="Alanine racemase C-terminal domain-like"/>
    <property type="match status" value="1"/>
</dbReference>
<dbReference type="InterPro" id="IPR029066">
    <property type="entry name" value="PLP-binding_barrel"/>
</dbReference>
<evidence type="ECO:0000256" key="7">
    <source>
        <dbReference type="ARBA" id="ARBA00046672"/>
    </source>
</evidence>
<dbReference type="Gene3D" id="3.20.20.10">
    <property type="entry name" value="Alanine racemase"/>
    <property type="match status" value="1"/>
</dbReference>
<dbReference type="InterPro" id="IPR000183">
    <property type="entry name" value="Orn/DAP/Arg_de-COase"/>
</dbReference>
<dbReference type="Pfam" id="PF02784">
    <property type="entry name" value="Orn_Arg_deC_N"/>
    <property type="match status" value="1"/>
</dbReference>
<feature type="domain" description="Orn/DAP/Arg decarboxylase 2 C-terminal" evidence="12">
    <location>
        <begin position="66"/>
        <end position="440"/>
    </location>
</feature>
<protein>
    <recommendedName>
        <fullName evidence="6">ornithine decarboxylase</fullName>
        <ecNumber evidence="6">4.1.1.17</ecNumber>
    </recommendedName>
</protein>
<dbReference type="InterPro" id="IPR022643">
    <property type="entry name" value="De-COase2_C"/>
</dbReference>
<evidence type="ECO:0000259" key="12">
    <source>
        <dbReference type="Pfam" id="PF00278"/>
    </source>
</evidence>
<dbReference type="AlphaFoldDB" id="A8PTT4"/>
<evidence type="ECO:0000256" key="9">
    <source>
        <dbReference type="PIRSR" id="PIRSR600183-50"/>
    </source>
</evidence>
<comment type="caution">
    <text evidence="14">The sequence shown here is derived from an EMBL/GenBank/DDBJ whole genome shotgun (WGS) entry which is preliminary data.</text>
</comment>
<comment type="catalytic activity">
    <reaction evidence="8">
        <text>L-ornithine + H(+) = putrescine + CO2</text>
        <dbReference type="Rhea" id="RHEA:22964"/>
        <dbReference type="ChEBI" id="CHEBI:15378"/>
        <dbReference type="ChEBI" id="CHEBI:16526"/>
        <dbReference type="ChEBI" id="CHEBI:46911"/>
        <dbReference type="ChEBI" id="CHEBI:326268"/>
        <dbReference type="EC" id="4.1.1.17"/>
    </reaction>
</comment>
<dbReference type="RefSeq" id="XP_001732700.1">
    <property type="nucleotide sequence ID" value="XM_001732648.1"/>
</dbReference>
<evidence type="ECO:0000256" key="2">
    <source>
        <dbReference type="ARBA" id="ARBA00008872"/>
    </source>
</evidence>
<dbReference type="PRINTS" id="PR01182">
    <property type="entry name" value="ORNDCRBXLASE"/>
</dbReference>
<dbReference type="FunFam" id="3.20.20.10:FF:000005">
    <property type="entry name" value="Ornithine decarboxylase"/>
    <property type="match status" value="1"/>
</dbReference>
<evidence type="ECO:0000256" key="4">
    <source>
        <dbReference type="ARBA" id="ARBA00023239"/>
    </source>
</evidence>
<dbReference type="PROSITE" id="PS00878">
    <property type="entry name" value="ODR_DC_2_1"/>
    <property type="match status" value="1"/>
</dbReference>
<evidence type="ECO:0000313" key="15">
    <source>
        <dbReference type="Proteomes" id="UP000008837"/>
    </source>
</evidence>